<feature type="region of interest" description="Disordered" evidence="1">
    <location>
        <begin position="1"/>
        <end position="32"/>
    </location>
</feature>
<dbReference type="SUPFAM" id="SSF53300">
    <property type="entry name" value="vWA-like"/>
    <property type="match status" value="1"/>
</dbReference>
<dbReference type="InterPro" id="IPR008912">
    <property type="entry name" value="Uncharacterised_CoxE"/>
</dbReference>
<dbReference type="EMBL" id="JNSL01000070">
    <property type="protein sequence ID" value="KGA17028.1"/>
    <property type="molecule type" value="Genomic_DNA"/>
</dbReference>
<evidence type="ECO:0000313" key="3">
    <source>
        <dbReference type="EMBL" id="KGA17028.1"/>
    </source>
</evidence>
<dbReference type="InterPro" id="IPR002035">
    <property type="entry name" value="VWF_A"/>
</dbReference>
<evidence type="ECO:0000256" key="1">
    <source>
        <dbReference type="SAM" id="MobiDB-lite"/>
    </source>
</evidence>
<dbReference type="CDD" id="cd00198">
    <property type="entry name" value="vWFA"/>
    <property type="match status" value="1"/>
</dbReference>
<gene>
    <name evidence="3" type="ORF">GM51_11325</name>
</gene>
<dbReference type="Pfam" id="PF05762">
    <property type="entry name" value="VWA_CoxE"/>
    <property type="match status" value="1"/>
</dbReference>
<feature type="domain" description="VWFA" evidence="2">
    <location>
        <begin position="135"/>
        <end position="295"/>
    </location>
</feature>
<dbReference type="SMART" id="SM00327">
    <property type="entry name" value="VWA"/>
    <property type="match status" value="1"/>
</dbReference>
<organism evidence="3">
    <name type="scientific">freshwater metagenome</name>
    <dbReference type="NCBI Taxonomy" id="449393"/>
    <lineage>
        <taxon>unclassified sequences</taxon>
        <taxon>metagenomes</taxon>
        <taxon>ecological metagenomes</taxon>
    </lineage>
</organism>
<dbReference type="Gene3D" id="3.40.50.410">
    <property type="entry name" value="von Willebrand factor, type A domain"/>
    <property type="match status" value="1"/>
</dbReference>
<dbReference type="InterPro" id="IPR036465">
    <property type="entry name" value="vWFA_dom_sf"/>
</dbReference>
<comment type="caution">
    <text evidence="3">The sequence shown here is derived from an EMBL/GenBank/DDBJ whole genome shotgun (WGS) entry which is preliminary data.</text>
</comment>
<proteinExistence type="predicted"/>
<sequence>MNEASKKTLSRRELSRNPQFEQVSPEVGELDETAVEEGLEEDPDAMLALLADLTGATDQKLRDLAKRLAGRLFLDVSKRGPVSPRGIGKMATRPYRPDAGDLDLDASMDAILESRASRQAIDPEGLKVRSWVKPGTAIALLVDRSGSMGGKPLATSAMAAAAVAWRSPEDYSVIAFGKDVVVAKGQTSTKSGEQVVNDVLSLRGFGTTDLAGALLAAGDQLSRTRAGRRITVILSDCRATVEGDVQAAARALDEVVILAPLGDDAEARVLASQVGARIACIDGPSDIPSALQTVLGD</sequence>
<evidence type="ECO:0000259" key="2">
    <source>
        <dbReference type="SMART" id="SM00327"/>
    </source>
</evidence>
<protein>
    <recommendedName>
        <fullName evidence="2">VWFA domain-containing protein</fullName>
    </recommendedName>
</protein>
<reference evidence="3" key="1">
    <citation type="submission" date="2014-06" db="EMBL/GenBank/DDBJ databases">
        <title>Key roles for freshwater Actinobacteria revealed by deep metagenomic sequencing.</title>
        <authorList>
            <person name="Ghai R."/>
            <person name="Mizuno C.M."/>
            <person name="Picazo A."/>
            <person name="Camacho A."/>
            <person name="Rodriguez-Valera F."/>
        </authorList>
    </citation>
    <scope>NUCLEOTIDE SEQUENCE</scope>
</reference>
<accession>A0A094SFL0</accession>
<dbReference type="AlphaFoldDB" id="A0A094SFL0"/>
<feature type="compositionally biased region" description="Basic and acidic residues" evidence="1">
    <location>
        <begin position="1"/>
        <end position="15"/>
    </location>
</feature>
<name>A0A094SFL0_9ZZZZ</name>